<dbReference type="PANTHER" id="PTHR46862">
    <property type="entry name" value="OS07G0661900 PROTEIN"/>
    <property type="match status" value="1"/>
</dbReference>
<dbReference type="Pfam" id="PF13041">
    <property type="entry name" value="PPR_2"/>
    <property type="match status" value="1"/>
</dbReference>
<dbReference type="Proteomes" id="UP001178507">
    <property type="component" value="Unassembled WGS sequence"/>
</dbReference>
<dbReference type="EMBL" id="CAUJNA010003146">
    <property type="protein sequence ID" value="CAJ1395398.1"/>
    <property type="molecule type" value="Genomic_DNA"/>
</dbReference>
<organism evidence="2 3">
    <name type="scientific">Effrenium voratum</name>
    <dbReference type="NCBI Taxonomy" id="2562239"/>
    <lineage>
        <taxon>Eukaryota</taxon>
        <taxon>Sar</taxon>
        <taxon>Alveolata</taxon>
        <taxon>Dinophyceae</taxon>
        <taxon>Suessiales</taxon>
        <taxon>Symbiodiniaceae</taxon>
        <taxon>Effrenium</taxon>
    </lineage>
</organism>
<dbReference type="Gene3D" id="1.25.40.10">
    <property type="entry name" value="Tetratricopeptide repeat domain"/>
    <property type="match status" value="3"/>
</dbReference>
<dbReference type="Pfam" id="PF01535">
    <property type="entry name" value="PPR"/>
    <property type="match status" value="1"/>
</dbReference>
<protein>
    <recommendedName>
        <fullName evidence="4">Pentatricopeptide repeat-containing protein</fullName>
    </recommendedName>
</protein>
<dbReference type="InterPro" id="IPR011990">
    <property type="entry name" value="TPR-like_helical_dom_sf"/>
</dbReference>
<reference evidence="2" key="1">
    <citation type="submission" date="2023-08" db="EMBL/GenBank/DDBJ databases">
        <authorList>
            <person name="Chen Y."/>
            <person name="Shah S."/>
            <person name="Dougan E. K."/>
            <person name="Thang M."/>
            <person name="Chan C."/>
        </authorList>
    </citation>
    <scope>NUCLEOTIDE SEQUENCE</scope>
</reference>
<keyword evidence="3" id="KW-1185">Reference proteome</keyword>
<sequence>MPVLALARQVPHLAPQLLQSMRRAEVAPDEWSFCHAMEASNAKGSWQEALSYLQEMQESSGLSSVALSAAMVACQLGGTSPELPWALLQQSRQQRVELDQRACTSAITALGAASWWHRSLELLNSMDGPSVISCNAAINACQAASQWQQAMAVFSQMERDAPDTTSYNLLLSALARSSLRPEAQKLVKQMQRHQITPDEVTFNCLSSLLTQQEDREEFLVGLKAAGVRPDVRTYNPMISAAESWQEAVTILASMQADKVEPDIKSYLGFGNCEG</sequence>
<gene>
    <name evidence="2" type="ORF">EVOR1521_LOCUS19832</name>
</gene>
<evidence type="ECO:0000313" key="2">
    <source>
        <dbReference type="EMBL" id="CAJ1395398.1"/>
    </source>
</evidence>
<dbReference type="Pfam" id="PF13812">
    <property type="entry name" value="PPR_3"/>
    <property type="match status" value="1"/>
</dbReference>
<dbReference type="PROSITE" id="PS51375">
    <property type="entry name" value="PPR"/>
    <property type="match status" value="1"/>
</dbReference>
<dbReference type="AlphaFoldDB" id="A0AA36IYV6"/>
<feature type="repeat" description="PPR" evidence="1">
    <location>
        <begin position="163"/>
        <end position="197"/>
    </location>
</feature>
<accession>A0AA36IYV6</accession>
<evidence type="ECO:0000313" key="3">
    <source>
        <dbReference type="Proteomes" id="UP001178507"/>
    </source>
</evidence>
<comment type="caution">
    <text evidence="2">The sequence shown here is derived from an EMBL/GenBank/DDBJ whole genome shotgun (WGS) entry which is preliminary data.</text>
</comment>
<name>A0AA36IYV6_9DINO</name>
<proteinExistence type="predicted"/>
<dbReference type="InterPro" id="IPR002885">
    <property type="entry name" value="PPR_rpt"/>
</dbReference>
<evidence type="ECO:0008006" key="4">
    <source>
        <dbReference type="Google" id="ProtNLM"/>
    </source>
</evidence>
<evidence type="ECO:0000256" key="1">
    <source>
        <dbReference type="PROSITE-ProRule" id="PRU00708"/>
    </source>
</evidence>
<dbReference type="PANTHER" id="PTHR46862:SF3">
    <property type="entry name" value="OS07G0661900 PROTEIN"/>
    <property type="match status" value="1"/>
</dbReference>